<dbReference type="AlphaFoldDB" id="A0A8X6HNF4"/>
<reference evidence="3" key="1">
    <citation type="submission" date="2020-07" db="EMBL/GenBank/DDBJ databases">
        <title>Multicomponent nature underlies the extraordinary mechanical properties of spider dragline silk.</title>
        <authorList>
            <person name="Kono N."/>
            <person name="Nakamura H."/>
            <person name="Mori M."/>
            <person name="Yoshida Y."/>
            <person name="Ohtoshi R."/>
            <person name="Malay A.D."/>
            <person name="Moran D.A.P."/>
            <person name="Tomita M."/>
            <person name="Numata K."/>
            <person name="Arakawa K."/>
        </authorList>
    </citation>
    <scope>NUCLEOTIDE SEQUENCE</scope>
</reference>
<feature type="transmembrane region" description="Helical" evidence="2">
    <location>
        <begin position="38"/>
        <end position="55"/>
    </location>
</feature>
<dbReference type="Proteomes" id="UP000887116">
    <property type="component" value="Unassembled WGS sequence"/>
</dbReference>
<sequence>MVAILNVTKGKNKVITSGLAGALSALIFLTAIHIAAKIAIIVSAAAVTYLLLLLIHKIRTKKEQPAEITGVSGDKVSEDEGYSSVDEGEEKDTEISAKEPERTETEFEEEIIRKRAQERMEKGSLGGPINAFGEPIHVTIDAENSNPVDYTKTMVVPEKIILGMPDDKTLTQNSSSSIKNQIKSLPEHMDVSGNPLPEQPPSNLPNIGPKSKSTQKLSAADLLLQYGNVNDNVTKVLKQPIIQRPFNGLGFEG</sequence>
<feature type="region of interest" description="Disordered" evidence="1">
    <location>
        <begin position="187"/>
        <end position="213"/>
    </location>
</feature>
<dbReference type="EMBL" id="BMAO01008784">
    <property type="protein sequence ID" value="GFR26463.1"/>
    <property type="molecule type" value="Genomic_DNA"/>
</dbReference>
<evidence type="ECO:0000313" key="4">
    <source>
        <dbReference type="Proteomes" id="UP000887116"/>
    </source>
</evidence>
<gene>
    <name evidence="3" type="primary">wNo_11380</name>
    <name evidence="3" type="ORF">TNCT_702661</name>
</gene>
<feature type="transmembrane region" description="Helical" evidence="2">
    <location>
        <begin position="12"/>
        <end position="32"/>
    </location>
</feature>
<keyword evidence="2" id="KW-1133">Transmembrane helix</keyword>
<dbReference type="OrthoDB" id="8117885at2759"/>
<comment type="caution">
    <text evidence="3">The sequence shown here is derived from an EMBL/GenBank/DDBJ whole genome shotgun (WGS) entry which is preliminary data.</text>
</comment>
<feature type="region of interest" description="Disordered" evidence="1">
    <location>
        <begin position="66"/>
        <end position="109"/>
    </location>
</feature>
<feature type="compositionally biased region" description="Acidic residues" evidence="1">
    <location>
        <begin position="77"/>
        <end position="92"/>
    </location>
</feature>
<evidence type="ECO:0000256" key="2">
    <source>
        <dbReference type="SAM" id="Phobius"/>
    </source>
</evidence>
<keyword evidence="2" id="KW-0472">Membrane</keyword>
<keyword evidence="4" id="KW-1185">Reference proteome</keyword>
<protein>
    <submittedName>
        <fullName evidence="3">Uncharacterized protein</fullName>
    </submittedName>
</protein>
<organism evidence="3 4">
    <name type="scientific">Trichonephila clavata</name>
    <name type="common">Joro spider</name>
    <name type="synonym">Nephila clavata</name>
    <dbReference type="NCBI Taxonomy" id="2740835"/>
    <lineage>
        <taxon>Eukaryota</taxon>
        <taxon>Metazoa</taxon>
        <taxon>Ecdysozoa</taxon>
        <taxon>Arthropoda</taxon>
        <taxon>Chelicerata</taxon>
        <taxon>Arachnida</taxon>
        <taxon>Araneae</taxon>
        <taxon>Araneomorphae</taxon>
        <taxon>Entelegynae</taxon>
        <taxon>Araneoidea</taxon>
        <taxon>Nephilidae</taxon>
        <taxon>Trichonephila</taxon>
    </lineage>
</organism>
<name>A0A8X6HNF4_TRICU</name>
<feature type="compositionally biased region" description="Basic and acidic residues" evidence="1">
    <location>
        <begin position="93"/>
        <end position="109"/>
    </location>
</feature>
<accession>A0A8X6HNF4</accession>
<keyword evidence="2" id="KW-0812">Transmembrane</keyword>
<proteinExistence type="predicted"/>
<evidence type="ECO:0000256" key="1">
    <source>
        <dbReference type="SAM" id="MobiDB-lite"/>
    </source>
</evidence>
<evidence type="ECO:0000313" key="3">
    <source>
        <dbReference type="EMBL" id="GFR26463.1"/>
    </source>
</evidence>